<organism evidence="2 3">
    <name type="scientific">Sulfitobacter sediminis</name>
    <dbReference type="NCBI Taxonomy" id="3234186"/>
    <lineage>
        <taxon>Bacteria</taxon>
        <taxon>Pseudomonadati</taxon>
        <taxon>Pseudomonadota</taxon>
        <taxon>Alphaproteobacteria</taxon>
        <taxon>Rhodobacterales</taxon>
        <taxon>Roseobacteraceae</taxon>
        <taxon>Sulfitobacter</taxon>
    </lineage>
</organism>
<feature type="transmembrane region" description="Helical" evidence="1">
    <location>
        <begin position="63"/>
        <end position="82"/>
    </location>
</feature>
<proteinExistence type="predicted"/>
<reference evidence="2 3" key="1">
    <citation type="submission" date="2024-07" db="EMBL/GenBank/DDBJ databases">
        <title>Marimonas sp.nov., isolated from tidal-flat sediment.</title>
        <authorList>
            <person name="Jayan J.N."/>
            <person name="Lee S.S."/>
        </authorList>
    </citation>
    <scope>NUCLEOTIDE SEQUENCE [LARGE SCALE GENOMIC DNA]</scope>
    <source>
        <strain evidence="2 3">MJW-29</strain>
    </source>
</reference>
<comment type="caution">
    <text evidence="2">The sequence shown here is derived from an EMBL/GenBank/DDBJ whole genome shotgun (WGS) entry which is preliminary data.</text>
</comment>
<evidence type="ECO:0008006" key="4">
    <source>
        <dbReference type="Google" id="ProtNLM"/>
    </source>
</evidence>
<dbReference type="EMBL" id="JBFNXX010000002">
    <property type="protein sequence ID" value="MEW9918584.1"/>
    <property type="molecule type" value="Genomic_DNA"/>
</dbReference>
<accession>A0ABV3RI50</accession>
<protein>
    <recommendedName>
        <fullName evidence="4">AI-2E family transporter</fullName>
    </recommendedName>
</protein>
<evidence type="ECO:0000313" key="2">
    <source>
        <dbReference type="EMBL" id="MEW9918584.1"/>
    </source>
</evidence>
<dbReference type="RefSeq" id="WP_367876288.1">
    <property type="nucleotide sequence ID" value="NZ_JBFNXX010000002.1"/>
</dbReference>
<name>A0ABV3RI50_9RHOB</name>
<evidence type="ECO:0000313" key="3">
    <source>
        <dbReference type="Proteomes" id="UP001556098"/>
    </source>
</evidence>
<gene>
    <name evidence="2" type="ORF">AB2B41_03145</name>
</gene>
<keyword evidence="1" id="KW-1133">Transmembrane helix</keyword>
<keyword evidence="1" id="KW-0812">Transmembrane</keyword>
<evidence type="ECO:0000256" key="1">
    <source>
        <dbReference type="SAM" id="Phobius"/>
    </source>
</evidence>
<keyword evidence="3" id="KW-1185">Reference proteome</keyword>
<keyword evidence="1" id="KW-0472">Membrane</keyword>
<feature type="transmembrane region" description="Helical" evidence="1">
    <location>
        <begin position="37"/>
        <end position="57"/>
    </location>
</feature>
<dbReference type="Proteomes" id="UP001556098">
    <property type="component" value="Unassembled WGS sequence"/>
</dbReference>
<sequence>MTTVTTNSIPSSLTRKREALSQQAAEKARQVTGSLEFRVLGVLALVLALWATAIATFGYAALILPMLAFVPVMFVVLLLITVGK</sequence>